<reference evidence="2" key="1">
    <citation type="journal article" date="2019" name="Int. J. Syst. Evol. Microbiol.">
        <title>The Global Catalogue of Microorganisms (GCM) 10K type strain sequencing project: providing services to taxonomists for standard genome sequencing and annotation.</title>
        <authorList>
            <consortium name="The Broad Institute Genomics Platform"/>
            <consortium name="The Broad Institute Genome Sequencing Center for Infectious Disease"/>
            <person name="Wu L."/>
            <person name="Ma J."/>
        </authorList>
    </citation>
    <scope>NUCLEOTIDE SEQUENCE [LARGE SCALE GENOMIC DNA]</scope>
    <source>
        <strain evidence="2">TBRC 1276</strain>
    </source>
</reference>
<accession>A0ABV8FY44</accession>
<evidence type="ECO:0000313" key="1">
    <source>
        <dbReference type="EMBL" id="MFC4006677.1"/>
    </source>
</evidence>
<name>A0ABV8FY44_9ACTN</name>
<gene>
    <name evidence="1" type="ORF">ACFOY2_05560</name>
</gene>
<dbReference type="RefSeq" id="WP_379526814.1">
    <property type="nucleotide sequence ID" value="NZ_JBHSBI010000002.1"/>
</dbReference>
<sequence>MARLVRVSISQAASEVSTSHFTRSHASYREYLEYQRMLMMDIALLLQEDAGRAADWHRERSAGHGLGHWLHKFFLSLSVRGHGKNAAEALTEAAKSVVQMSLVHGEYVAAEVAPKSTASATVGQSGRYRVERV</sequence>
<evidence type="ECO:0000313" key="2">
    <source>
        <dbReference type="Proteomes" id="UP001595851"/>
    </source>
</evidence>
<dbReference type="EMBL" id="JBHSBI010000002">
    <property type="protein sequence ID" value="MFC4006677.1"/>
    <property type="molecule type" value="Genomic_DNA"/>
</dbReference>
<dbReference type="Proteomes" id="UP001595851">
    <property type="component" value="Unassembled WGS sequence"/>
</dbReference>
<organism evidence="1 2">
    <name type="scientific">Nonomuraea purpurea</name>
    <dbReference type="NCBI Taxonomy" id="1849276"/>
    <lineage>
        <taxon>Bacteria</taxon>
        <taxon>Bacillati</taxon>
        <taxon>Actinomycetota</taxon>
        <taxon>Actinomycetes</taxon>
        <taxon>Streptosporangiales</taxon>
        <taxon>Streptosporangiaceae</taxon>
        <taxon>Nonomuraea</taxon>
    </lineage>
</organism>
<protein>
    <submittedName>
        <fullName evidence="1">Uncharacterized protein</fullName>
    </submittedName>
</protein>
<proteinExistence type="predicted"/>
<comment type="caution">
    <text evidence="1">The sequence shown here is derived from an EMBL/GenBank/DDBJ whole genome shotgun (WGS) entry which is preliminary data.</text>
</comment>
<keyword evidence="2" id="KW-1185">Reference proteome</keyword>